<evidence type="ECO:0000259" key="2">
    <source>
        <dbReference type="PROSITE" id="PS50181"/>
    </source>
</evidence>
<gene>
    <name evidence="3" type="ORF">PXEA_LOCUS8976</name>
</gene>
<dbReference type="InterPro" id="IPR016135">
    <property type="entry name" value="UBQ-conjugating_enzyme/RWD"/>
</dbReference>
<name>A0A448WMS2_9PLAT</name>
<dbReference type="AlphaFoldDB" id="A0A448WMS2"/>
<dbReference type="SMART" id="SM00212">
    <property type="entry name" value="UBCc"/>
    <property type="match status" value="1"/>
</dbReference>
<dbReference type="PROSITE" id="PS50181">
    <property type="entry name" value="FBOX"/>
    <property type="match status" value="1"/>
</dbReference>
<keyword evidence="4" id="KW-1185">Reference proteome</keyword>
<evidence type="ECO:0000313" key="4">
    <source>
        <dbReference type="Proteomes" id="UP000784294"/>
    </source>
</evidence>
<dbReference type="CDD" id="cd09917">
    <property type="entry name" value="F-box_SF"/>
    <property type="match status" value="1"/>
</dbReference>
<dbReference type="SUPFAM" id="SSF54495">
    <property type="entry name" value="UBC-like"/>
    <property type="match status" value="1"/>
</dbReference>
<organism evidence="3 4">
    <name type="scientific">Protopolystoma xenopodis</name>
    <dbReference type="NCBI Taxonomy" id="117903"/>
    <lineage>
        <taxon>Eukaryota</taxon>
        <taxon>Metazoa</taxon>
        <taxon>Spiralia</taxon>
        <taxon>Lophotrochozoa</taxon>
        <taxon>Platyhelminthes</taxon>
        <taxon>Monogenea</taxon>
        <taxon>Polyopisthocotylea</taxon>
        <taxon>Polystomatidea</taxon>
        <taxon>Polystomatidae</taxon>
        <taxon>Protopolystoma</taxon>
    </lineage>
</organism>
<dbReference type="CDD" id="cd23826">
    <property type="entry name" value="UEV_Morgue-like"/>
    <property type="match status" value="1"/>
</dbReference>
<evidence type="ECO:0000259" key="1">
    <source>
        <dbReference type="PROSITE" id="PS50127"/>
    </source>
</evidence>
<proteinExistence type="predicted"/>
<accession>A0A448WMS2</accession>
<evidence type="ECO:0000313" key="3">
    <source>
        <dbReference type="EMBL" id="VEL15536.1"/>
    </source>
</evidence>
<dbReference type="Gene3D" id="3.10.110.10">
    <property type="entry name" value="Ubiquitin Conjugating Enzyme"/>
    <property type="match status" value="1"/>
</dbReference>
<dbReference type="InterPro" id="IPR036047">
    <property type="entry name" value="F-box-like_dom_sf"/>
</dbReference>
<sequence>MNCLASLSFSQPERCTPGLFSNAPSLCPLSTFFSHQFGSKFAQDQLSSEHEFDHQAHLYHHQHHLQLHIRQQYQHHQHQYEHHNRHHIQLHPPLTSNELFLTHHASDASGHNNQFVGLHRIGLPMQSPIRRAPRKKTSRSSLSDLADFKPGLTSLTDEQVYKGVRGHDPCRLEDLPTEVLLRIFDHLDDMTLWCLRLASVRCRLVIDNRVSEMRWADFVHLRWPLFTPRHKIASWRLVYLNLMESVTCRFCLERLRHPAIFRLVESSSIRRRRIISEIESLCADPPYGIKALALDTETYSHCLAGISGPSASPYEGGIFYVHVLIPDSHPMRPPVIRFLTRVLHPNISFHGDVGLDCIRHNWSLTLTLEKLLISIQSLLTDPYTHVCMEPVIGTLYTENRDKFEELARLWTWKFACHDYLSADFVDELKLPDYIGEMQATLERANVVASAALVANEKDEAAPVLGTEK</sequence>
<dbReference type="SUPFAM" id="SSF81383">
    <property type="entry name" value="F-box domain"/>
    <property type="match status" value="1"/>
</dbReference>
<dbReference type="PANTHER" id="PTHR24068">
    <property type="entry name" value="UBIQUITIN-CONJUGATING ENZYME E2"/>
    <property type="match status" value="1"/>
</dbReference>
<dbReference type="Pfam" id="PF00646">
    <property type="entry name" value="F-box"/>
    <property type="match status" value="1"/>
</dbReference>
<evidence type="ECO:0008006" key="5">
    <source>
        <dbReference type="Google" id="ProtNLM"/>
    </source>
</evidence>
<dbReference type="InterPro" id="IPR001810">
    <property type="entry name" value="F-box_dom"/>
</dbReference>
<reference evidence="3" key="1">
    <citation type="submission" date="2018-11" db="EMBL/GenBank/DDBJ databases">
        <authorList>
            <consortium name="Pathogen Informatics"/>
        </authorList>
    </citation>
    <scope>NUCLEOTIDE SEQUENCE</scope>
</reference>
<protein>
    <recommendedName>
        <fullName evidence="5">UBC core domain-containing protein</fullName>
    </recommendedName>
</protein>
<comment type="caution">
    <text evidence="3">The sequence shown here is derived from an EMBL/GenBank/DDBJ whole genome shotgun (WGS) entry which is preliminary data.</text>
</comment>
<dbReference type="InterPro" id="IPR000608">
    <property type="entry name" value="UBC"/>
</dbReference>
<feature type="domain" description="UBC core" evidence="1">
    <location>
        <begin position="269"/>
        <end position="416"/>
    </location>
</feature>
<dbReference type="OrthoDB" id="9973183at2759"/>
<dbReference type="EMBL" id="CAAALY010024931">
    <property type="protein sequence ID" value="VEL15536.1"/>
    <property type="molecule type" value="Genomic_DNA"/>
</dbReference>
<dbReference type="Pfam" id="PF00179">
    <property type="entry name" value="UQ_con"/>
    <property type="match status" value="1"/>
</dbReference>
<feature type="domain" description="F-box" evidence="2">
    <location>
        <begin position="169"/>
        <end position="218"/>
    </location>
</feature>
<dbReference type="Proteomes" id="UP000784294">
    <property type="component" value="Unassembled WGS sequence"/>
</dbReference>
<dbReference type="PROSITE" id="PS50127">
    <property type="entry name" value="UBC_2"/>
    <property type="match status" value="1"/>
</dbReference>